<dbReference type="Gene3D" id="2.20.25.420">
    <property type="entry name" value="ZPR1, zinc finger domain"/>
    <property type="match status" value="1"/>
</dbReference>
<organism evidence="3 4">
    <name type="scientific">Nematocida displodere</name>
    <dbReference type="NCBI Taxonomy" id="1805483"/>
    <lineage>
        <taxon>Eukaryota</taxon>
        <taxon>Fungi</taxon>
        <taxon>Fungi incertae sedis</taxon>
        <taxon>Microsporidia</taxon>
        <taxon>Nematocida</taxon>
    </lineage>
</organism>
<dbReference type="STRING" id="1805483.A0A177EBH8"/>
<dbReference type="AlphaFoldDB" id="A0A177EBH8"/>
<dbReference type="SMART" id="SM00709">
    <property type="entry name" value="Zpr1"/>
    <property type="match status" value="1"/>
</dbReference>
<dbReference type="OrthoDB" id="308464at2759"/>
<dbReference type="GO" id="GO:0008270">
    <property type="term" value="F:zinc ion binding"/>
    <property type="evidence" value="ECO:0007669"/>
    <property type="project" value="InterPro"/>
</dbReference>
<dbReference type="VEuPathDB" id="MicrosporidiaDB:NEDG_01368"/>
<dbReference type="PANTHER" id="PTHR10876:SF0">
    <property type="entry name" value="ZINC FINGER PROTEIN ZPR1"/>
    <property type="match status" value="1"/>
</dbReference>
<reference evidence="3 4" key="1">
    <citation type="submission" date="2016-02" db="EMBL/GenBank/DDBJ databases">
        <title>Discovery of a natural microsporidian pathogen with a broad tissue tropism in Caenorhabditis elegans.</title>
        <authorList>
            <person name="Luallen R.J."/>
            <person name="Reinke A.W."/>
            <person name="Tong L."/>
            <person name="Botts M.R."/>
            <person name="Felix M.-A."/>
            <person name="Troemel E.R."/>
        </authorList>
    </citation>
    <scope>NUCLEOTIDE SEQUENCE [LARGE SCALE GENOMIC DNA]</scope>
    <source>
        <strain evidence="3 4">JUm2807</strain>
    </source>
</reference>
<keyword evidence="4" id="KW-1185">Reference proteome</keyword>
<dbReference type="GO" id="GO:0005634">
    <property type="term" value="C:nucleus"/>
    <property type="evidence" value="ECO:0007669"/>
    <property type="project" value="TreeGrafter"/>
</dbReference>
<dbReference type="InterPro" id="IPR040141">
    <property type="entry name" value="ZPR1"/>
</dbReference>
<feature type="domain" description="Zinc finger ZPR1-type" evidence="2">
    <location>
        <begin position="24"/>
        <end position="184"/>
    </location>
</feature>
<accession>A0A177EBH8</accession>
<dbReference type="Pfam" id="PF03367">
    <property type="entry name" value="Zn_ribbon_ZPR1"/>
    <property type="match status" value="1"/>
</dbReference>
<feature type="region of interest" description="Disordered" evidence="1">
    <location>
        <begin position="211"/>
        <end position="235"/>
    </location>
</feature>
<comment type="caution">
    <text evidence="3">The sequence shown here is derived from an EMBL/GenBank/DDBJ whole genome shotgun (WGS) entry which is preliminary data.</text>
</comment>
<proteinExistence type="predicted"/>
<sequence length="235" mass="26390">MTYSEEPVQYEVDLKPNEPIEIEQQCISCSETGVLRLLLVPDLFLPDTIITSFICKACGYRDQQMDQVDASSAGVEIRCSFKKAEDLRRYVVIPAGTQIQIEAGELGVSLTQKEDSITIIESLIRFVLEKMISQGTMPEYPITEEEMEGLGEYKETAMFLQKSLDTLDLSLTLRDNKGVARVMPAGISLRESTKNLPFEYFTDESVTMVSYPVEEDSADPDEETDRDVATSPDKE</sequence>
<dbReference type="PANTHER" id="PTHR10876">
    <property type="entry name" value="ZINC FINGER PROTEIN ZPR1"/>
    <property type="match status" value="1"/>
</dbReference>
<protein>
    <recommendedName>
        <fullName evidence="2">Zinc finger ZPR1-type domain-containing protein</fullName>
    </recommendedName>
</protein>
<dbReference type="InterPro" id="IPR004457">
    <property type="entry name" value="Znf_ZPR1"/>
</dbReference>
<dbReference type="GeneID" id="93647718"/>
<gene>
    <name evidence="3" type="ORF">NEDG_01368</name>
</gene>
<evidence type="ECO:0000259" key="2">
    <source>
        <dbReference type="SMART" id="SM00709"/>
    </source>
</evidence>
<evidence type="ECO:0000313" key="4">
    <source>
        <dbReference type="Proteomes" id="UP000185944"/>
    </source>
</evidence>
<name>A0A177EBH8_9MICR</name>
<dbReference type="RefSeq" id="XP_067543974.1">
    <property type="nucleotide sequence ID" value="XM_067688786.1"/>
</dbReference>
<dbReference type="EMBL" id="LTDL01000041">
    <property type="protein sequence ID" value="OAG29295.1"/>
    <property type="molecule type" value="Genomic_DNA"/>
</dbReference>
<evidence type="ECO:0000256" key="1">
    <source>
        <dbReference type="SAM" id="MobiDB-lite"/>
    </source>
</evidence>
<dbReference type="Proteomes" id="UP000185944">
    <property type="component" value="Unassembled WGS sequence"/>
</dbReference>
<evidence type="ECO:0000313" key="3">
    <source>
        <dbReference type="EMBL" id="OAG29295.1"/>
    </source>
</evidence>
<dbReference type="InterPro" id="IPR042452">
    <property type="entry name" value="ZPR1_Znf1/2"/>
</dbReference>
<feature type="compositionally biased region" description="Acidic residues" evidence="1">
    <location>
        <begin position="213"/>
        <end position="225"/>
    </location>
</feature>
<feature type="compositionally biased region" description="Basic and acidic residues" evidence="1">
    <location>
        <begin position="226"/>
        <end position="235"/>
    </location>
</feature>